<dbReference type="Proteomes" id="UP000641853">
    <property type="component" value="Unassembled WGS sequence"/>
</dbReference>
<keyword evidence="2" id="KW-1185">Reference proteome</keyword>
<dbReference type="EMBL" id="JACBAG010001920">
    <property type="protein sequence ID" value="KAF7175667.1"/>
    <property type="molecule type" value="Genomic_DNA"/>
</dbReference>
<organism evidence="1 2">
    <name type="scientific">Aspergillus felis</name>
    <dbReference type="NCBI Taxonomy" id="1287682"/>
    <lineage>
        <taxon>Eukaryota</taxon>
        <taxon>Fungi</taxon>
        <taxon>Dikarya</taxon>
        <taxon>Ascomycota</taxon>
        <taxon>Pezizomycotina</taxon>
        <taxon>Eurotiomycetes</taxon>
        <taxon>Eurotiomycetidae</taxon>
        <taxon>Eurotiales</taxon>
        <taxon>Aspergillaceae</taxon>
        <taxon>Aspergillus</taxon>
        <taxon>Aspergillus subgen. Fumigati</taxon>
    </lineage>
</organism>
<comment type="caution">
    <text evidence="1">The sequence shown here is derived from an EMBL/GenBank/DDBJ whole genome shotgun (WGS) entry which is preliminary data.</text>
</comment>
<accession>A0A8H6QP24</accession>
<dbReference type="AlphaFoldDB" id="A0A8H6QP24"/>
<sequence length="415" mass="46640">MPGLWPGGIPSHIRPHHTADLSFDEIKEEVKGWLLFVKESWVSRAHAGVAESEDEDYELRQRRALVDRWAAATQEFRDSFQERAPIGLPGTEIKNLPSDPGEGLRYPPEALERMFNPSQPGHNGGVISLAPVDAAHPVNQARWVKFLILLYRYDFGSGHCLDNDYTFSVASLNPATTTTASFDDFVPWLFLESALFSGIYLTRGGTVLYLGQLHNHLLVDEEGLRTGRLAIVDYDINGTVKDLVLQRPFNMHQPYQNLFHNGQSISDVSQGLGGGNFHNQPMNMDLPILDILEHAKAANQLLDTMSLCNLEDWREDVEVYAPGTKPLEASIFRVHSDNEIKAVLAPEYANEIRAHDALSFGRAIMLEFHSDIHDFEPFNQLASSDVIFQDAIRMKLTQNLGSRNNSRAMYNLLMS</sequence>
<gene>
    <name evidence="1" type="ORF">CNMCM7691_009674</name>
</gene>
<evidence type="ECO:0000313" key="2">
    <source>
        <dbReference type="Proteomes" id="UP000641853"/>
    </source>
</evidence>
<evidence type="ECO:0000313" key="1">
    <source>
        <dbReference type="EMBL" id="KAF7175667.1"/>
    </source>
</evidence>
<protein>
    <submittedName>
        <fullName evidence="1">Uncharacterized protein</fullName>
    </submittedName>
</protein>
<reference evidence="1" key="1">
    <citation type="submission" date="2020-06" db="EMBL/GenBank/DDBJ databases">
        <title>Draft genome sequences of strains closely related to Aspergillus parafelis and Aspergillus hiratsukae.</title>
        <authorList>
            <person name="Dos Santos R.A.C."/>
            <person name="Rivero-Menendez O."/>
            <person name="Steenwyk J.L."/>
            <person name="Mead M.E."/>
            <person name="Goldman G.H."/>
            <person name="Alastruey-Izquierdo A."/>
            <person name="Rokas A."/>
        </authorList>
    </citation>
    <scope>NUCLEOTIDE SEQUENCE</scope>
    <source>
        <strain evidence="1">CNM-CM7691</strain>
    </source>
</reference>
<name>A0A8H6QP24_9EURO</name>
<proteinExistence type="predicted"/>